<comment type="caution">
    <text evidence="7">The sequence shown here is derived from an EMBL/GenBank/DDBJ whole genome shotgun (WGS) entry which is preliminary data.</text>
</comment>
<organism evidence="7 8">
    <name type="scientific">Fulvivirga sediminis</name>
    <dbReference type="NCBI Taxonomy" id="2803949"/>
    <lineage>
        <taxon>Bacteria</taxon>
        <taxon>Pseudomonadati</taxon>
        <taxon>Bacteroidota</taxon>
        <taxon>Cytophagia</taxon>
        <taxon>Cytophagales</taxon>
        <taxon>Fulvivirgaceae</taxon>
        <taxon>Fulvivirga</taxon>
    </lineage>
</organism>
<dbReference type="Pfam" id="PF22381">
    <property type="entry name" value="Staph_reg_Sar_Rot"/>
    <property type="match status" value="1"/>
</dbReference>
<keyword evidence="2" id="KW-0963">Cytoplasm</keyword>
<dbReference type="PANTHER" id="PTHR33164:SF5">
    <property type="entry name" value="ORGANIC HYDROPEROXIDE RESISTANCE TRANSCRIPTIONAL REGULATOR"/>
    <property type="match status" value="1"/>
</dbReference>
<dbReference type="GO" id="GO:0006950">
    <property type="term" value="P:response to stress"/>
    <property type="evidence" value="ECO:0007669"/>
    <property type="project" value="TreeGrafter"/>
</dbReference>
<proteinExistence type="predicted"/>
<dbReference type="SMART" id="SM00347">
    <property type="entry name" value="HTH_MARR"/>
    <property type="match status" value="1"/>
</dbReference>
<evidence type="ECO:0000256" key="1">
    <source>
        <dbReference type="ARBA" id="ARBA00004496"/>
    </source>
</evidence>
<dbReference type="PROSITE" id="PS50995">
    <property type="entry name" value="HTH_MARR_2"/>
    <property type="match status" value="1"/>
</dbReference>
<evidence type="ECO:0000256" key="3">
    <source>
        <dbReference type="ARBA" id="ARBA00023015"/>
    </source>
</evidence>
<dbReference type="Proteomes" id="UP000659388">
    <property type="component" value="Unassembled WGS sequence"/>
</dbReference>
<dbReference type="GO" id="GO:0005737">
    <property type="term" value="C:cytoplasm"/>
    <property type="evidence" value="ECO:0007669"/>
    <property type="project" value="UniProtKB-SubCell"/>
</dbReference>
<reference evidence="7" key="1">
    <citation type="submission" date="2021-01" db="EMBL/GenBank/DDBJ databases">
        <title>Fulvivirga kasyanovii gen. nov., sp nov., a novel member of the phylum Bacteroidetes isolated from seawater in a mussel farm.</title>
        <authorList>
            <person name="Zhao L.-H."/>
            <person name="Wang Z.-J."/>
        </authorList>
    </citation>
    <scope>NUCLEOTIDE SEQUENCE</scope>
    <source>
        <strain evidence="7">2943</strain>
    </source>
</reference>
<sequence length="164" mass="19089">MNKSDEYSSSEQLWLENQICFPLYAVSRMVTKLYTPLLADLDITYPQYLVLLVLWKEDHLSVNEISSLLYLESNTLTPLLKRMEQKNLVRRRRSQLDERKVIVSLTPDGKGLQEKAACVPQSIVNQMSTDEVSLQEVQSFKQTLTKLMHLLNENNNRNRDELTD</sequence>
<evidence type="ECO:0000256" key="2">
    <source>
        <dbReference type="ARBA" id="ARBA00022490"/>
    </source>
</evidence>
<dbReference type="InterPro" id="IPR055166">
    <property type="entry name" value="Transc_reg_Sar_Rot_HTH"/>
</dbReference>
<accession>A0A937F4R8</accession>
<keyword evidence="4" id="KW-0238">DNA-binding</keyword>
<evidence type="ECO:0000313" key="7">
    <source>
        <dbReference type="EMBL" id="MBL3656372.1"/>
    </source>
</evidence>
<dbReference type="SUPFAM" id="SSF46785">
    <property type="entry name" value="Winged helix' DNA-binding domain"/>
    <property type="match status" value="1"/>
</dbReference>
<evidence type="ECO:0000256" key="5">
    <source>
        <dbReference type="ARBA" id="ARBA00023163"/>
    </source>
</evidence>
<dbReference type="AlphaFoldDB" id="A0A937F4R8"/>
<protein>
    <submittedName>
        <fullName evidence="7">MarR family transcriptional regulator</fullName>
    </submittedName>
</protein>
<dbReference type="PRINTS" id="PR00598">
    <property type="entry name" value="HTHMARR"/>
</dbReference>
<dbReference type="InterPro" id="IPR039422">
    <property type="entry name" value="MarR/SlyA-like"/>
</dbReference>
<dbReference type="RefSeq" id="WP_202244155.1">
    <property type="nucleotide sequence ID" value="NZ_JAESIY010000004.1"/>
</dbReference>
<dbReference type="InterPro" id="IPR000835">
    <property type="entry name" value="HTH_MarR-typ"/>
</dbReference>
<keyword evidence="8" id="KW-1185">Reference proteome</keyword>
<dbReference type="PANTHER" id="PTHR33164">
    <property type="entry name" value="TRANSCRIPTIONAL REGULATOR, MARR FAMILY"/>
    <property type="match status" value="1"/>
</dbReference>
<feature type="domain" description="HTH marR-type" evidence="6">
    <location>
        <begin position="16"/>
        <end position="149"/>
    </location>
</feature>
<evidence type="ECO:0000256" key="4">
    <source>
        <dbReference type="ARBA" id="ARBA00023125"/>
    </source>
</evidence>
<dbReference type="EMBL" id="JAESIY010000004">
    <property type="protein sequence ID" value="MBL3656372.1"/>
    <property type="molecule type" value="Genomic_DNA"/>
</dbReference>
<name>A0A937F4R8_9BACT</name>
<keyword evidence="3" id="KW-0805">Transcription regulation</keyword>
<dbReference type="FunFam" id="1.10.10.10:FF:000163">
    <property type="entry name" value="MarR family transcriptional regulator"/>
    <property type="match status" value="1"/>
</dbReference>
<evidence type="ECO:0000259" key="6">
    <source>
        <dbReference type="PROSITE" id="PS50995"/>
    </source>
</evidence>
<comment type="subcellular location">
    <subcellularLocation>
        <location evidence="1">Cytoplasm</location>
    </subcellularLocation>
</comment>
<evidence type="ECO:0000313" key="8">
    <source>
        <dbReference type="Proteomes" id="UP000659388"/>
    </source>
</evidence>
<dbReference type="GO" id="GO:0003677">
    <property type="term" value="F:DNA binding"/>
    <property type="evidence" value="ECO:0007669"/>
    <property type="project" value="UniProtKB-KW"/>
</dbReference>
<gene>
    <name evidence="7" type="ORF">JL102_09545</name>
</gene>
<dbReference type="GO" id="GO:0003700">
    <property type="term" value="F:DNA-binding transcription factor activity"/>
    <property type="evidence" value="ECO:0007669"/>
    <property type="project" value="InterPro"/>
</dbReference>
<dbReference type="InterPro" id="IPR036388">
    <property type="entry name" value="WH-like_DNA-bd_sf"/>
</dbReference>
<dbReference type="InterPro" id="IPR036390">
    <property type="entry name" value="WH_DNA-bd_sf"/>
</dbReference>
<keyword evidence="5" id="KW-0804">Transcription</keyword>
<dbReference type="Gene3D" id="1.10.10.10">
    <property type="entry name" value="Winged helix-like DNA-binding domain superfamily/Winged helix DNA-binding domain"/>
    <property type="match status" value="1"/>
</dbReference>